<sequence>MGDPRPCQRLLDQLLRRAESAPRAVGRAPNALFGRGLTEEEARTLYGAGGYARLADIKARHDPDRLFRGSRSRAGASAK</sequence>
<evidence type="ECO:0000313" key="3">
    <source>
        <dbReference type="Proteomes" id="UP001596540"/>
    </source>
</evidence>
<evidence type="ECO:0000313" key="2">
    <source>
        <dbReference type="EMBL" id="MFC7328310.1"/>
    </source>
</evidence>
<organism evidence="2 3">
    <name type="scientific">Marinactinospora rubrisoli</name>
    <dbReference type="NCBI Taxonomy" id="2715399"/>
    <lineage>
        <taxon>Bacteria</taxon>
        <taxon>Bacillati</taxon>
        <taxon>Actinomycetota</taxon>
        <taxon>Actinomycetes</taxon>
        <taxon>Streptosporangiales</taxon>
        <taxon>Nocardiopsidaceae</taxon>
        <taxon>Marinactinospora</taxon>
    </lineage>
</organism>
<dbReference type="RefSeq" id="WP_379870957.1">
    <property type="nucleotide sequence ID" value="NZ_JBHTBH010000004.1"/>
</dbReference>
<name>A0ABW2KFU9_9ACTN</name>
<dbReference type="Gene3D" id="3.30.465.10">
    <property type="match status" value="1"/>
</dbReference>
<dbReference type="InterPro" id="IPR016169">
    <property type="entry name" value="FAD-bd_PCMH_sub2"/>
</dbReference>
<gene>
    <name evidence="2" type="ORF">ACFQRF_11205</name>
</gene>
<feature type="domain" description="Berberine/berberine-like" evidence="1">
    <location>
        <begin position="43"/>
        <end position="69"/>
    </location>
</feature>
<proteinExistence type="predicted"/>
<evidence type="ECO:0000259" key="1">
    <source>
        <dbReference type="Pfam" id="PF08031"/>
    </source>
</evidence>
<keyword evidence="3" id="KW-1185">Reference proteome</keyword>
<reference evidence="3" key="1">
    <citation type="journal article" date="2019" name="Int. J. Syst. Evol. Microbiol.">
        <title>The Global Catalogue of Microorganisms (GCM) 10K type strain sequencing project: providing services to taxonomists for standard genome sequencing and annotation.</title>
        <authorList>
            <consortium name="The Broad Institute Genomics Platform"/>
            <consortium name="The Broad Institute Genome Sequencing Center for Infectious Disease"/>
            <person name="Wu L."/>
            <person name="Ma J."/>
        </authorList>
    </citation>
    <scope>NUCLEOTIDE SEQUENCE [LARGE SCALE GENOMIC DNA]</scope>
    <source>
        <strain evidence="3">CGMCC 4.7382</strain>
    </source>
</reference>
<accession>A0ABW2KFU9</accession>
<protein>
    <submittedName>
        <fullName evidence="2">BBE domain-containing protein</fullName>
    </submittedName>
</protein>
<dbReference type="InterPro" id="IPR012951">
    <property type="entry name" value="BBE"/>
</dbReference>
<dbReference type="Pfam" id="PF08031">
    <property type="entry name" value="BBE"/>
    <property type="match status" value="1"/>
</dbReference>
<comment type="caution">
    <text evidence="2">The sequence shown here is derived from an EMBL/GenBank/DDBJ whole genome shotgun (WGS) entry which is preliminary data.</text>
</comment>
<dbReference type="Proteomes" id="UP001596540">
    <property type="component" value="Unassembled WGS sequence"/>
</dbReference>
<dbReference type="EMBL" id="JBHTBH010000004">
    <property type="protein sequence ID" value="MFC7328310.1"/>
    <property type="molecule type" value="Genomic_DNA"/>
</dbReference>